<organism evidence="3 4">
    <name type="scientific">Streptomyces beihaiensis</name>
    <dbReference type="NCBI Taxonomy" id="2984495"/>
    <lineage>
        <taxon>Bacteria</taxon>
        <taxon>Bacillati</taxon>
        <taxon>Actinomycetota</taxon>
        <taxon>Actinomycetes</taxon>
        <taxon>Kitasatosporales</taxon>
        <taxon>Streptomycetaceae</taxon>
        <taxon>Streptomyces</taxon>
    </lineage>
</organism>
<comment type="caution">
    <text evidence="3">The sequence shown here is derived from an EMBL/GenBank/DDBJ whole genome shotgun (WGS) entry which is preliminary data.</text>
</comment>
<accession>A0ABT3TQF2</accession>
<dbReference type="InterPro" id="IPR000089">
    <property type="entry name" value="Biotin_lipoyl"/>
</dbReference>
<dbReference type="EMBL" id="JAPHNL010000041">
    <property type="protein sequence ID" value="MCX3059272.1"/>
    <property type="molecule type" value="Genomic_DNA"/>
</dbReference>
<dbReference type="RefSeq" id="WP_323135479.1">
    <property type="nucleotide sequence ID" value="NZ_JAPHNL010000041.1"/>
</dbReference>
<name>A0ABT3TQF2_9ACTN</name>
<reference evidence="3" key="1">
    <citation type="submission" date="2022-10" db="EMBL/GenBank/DDBJ databases">
        <title>Streptomyces beihaiensis sp. nov., a chitin degrading actinobacterium, isolated from shrimp pond soil.</title>
        <authorList>
            <person name="Xie J."/>
            <person name="Shen N."/>
        </authorList>
    </citation>
    <scope>NUCLEOTIDE SEQUENCE</scope>
    <source>
        <strain evidence="3">GXMU-J5</strain>
    </source>
</reference>
<protein>
    <submittedName>
        <fullName evidence="3">2-oxo acid dehydrogenase subunit E2</fullName>
    </submittedName>
</protein>
<dbReference type="SUPFAM" id="SSF51230">
    <property type="entry name" value="Single hybrid motif"/>
    <property type="match status" value="1"/>
</dbReference>
<dbReference type="Proteomes" id="UP001163064">
    <property type="component" value="Unassembled WGS sequence"/>
</dbReference>
<dbReference type="Pfam" id="PF00364">
    <property type="entry name" value="Biotin_lipoyl"/>
    <property type="match status" value="1"/>
</dbReference>
<dbReference type="PANTHER" id="PTHR23151">
    <property type="entry name" value="DIHYDROLIPOAMIDE ACETYL/SUCCINYL-TRANSFERASE-RELATED"/>
    <property type="match status" value="1"/>
</dbReference>
<keyword evidence="4" id="KW-1185">Reference proteome</keyword>
<dbReference type="PROSITE" id="PS50968">
    <property type="entry name" value="BIOTINYL_LIPOYL"/>
    <property type="match status" value="1"/>
</dbReference>
<gene>
    <name evidence="3" type="ORF">OFY01_05735</name>
</gene>
<evidence type="ECO:0000256" key="1">
    <source>
        <dbReference type="SAM" id="MobiDB-lite"/>
    </source>
</evidence>
<feature type="compositionally biased region" description="Pro residues" evidence="1">
    <location>
        <begin position="93"/>
        <end position="103"/>
    </location>
</feature>
<evidence type="ECO:0000313" key="3">
    <source>
        <dbReference type="EMBL" id="MCX3059272.1"/>
    </source>
</evidence>
<dbReference type="CDD" id="cd06849">
    <property type="entry name" value="lipoyl_domain"/>
    <property type="match status" value="1"/>
</dbReference>
<feature type="region of interest" description="Disordered" evidence="1">
    <location>
        <begin position="65"/>
        <end position="143"/>
    </location>
</feature>
<feature type="domain" description="Lipoyl-binding" evidence="2">
    <location>
        <begin position="1"/>
        <end position="76"/>
    </location>
</feature>
<feature type="non-terminal residue" evidence="3">
    <location>
        <position position="143"/>
    </location>
</feature>
<dbReference type="InterPro" id="IPR045257">
    <property type="entry name" value="E2/Pdx1"/>
</dbReference>
<dbReference type="PANTHER" id="PTHR23151:SF90">
    <property type="entry name" value="DIHYDROLIPOYLLYSINE-RESIDUE ACETYLTRANSFERASE COMPONENT OF PYRUVATE DEHYDROGENASE COMPLEX, MITOCHONDRIAL-RELATED"/>
    <property type="match status" value="1"/>
</dbReference>
<proteinExistence type="predicted"/>
<evidence type="ECO:0000313" key="4">
    <source>
        <dbReference type="Proteomes" id="UP001163064"/>
    </source>
</evidence>
<sequence>MGDFTMPSLGADMAEGTLQEWLVHPGDQVRKGDIVAVVDTAKSLVDVECFESGTVAELLVEPGTTVPVGTPLAVIEPSSRPPGAAPRGDGQQPPRPAPEPTPSPGGTGPAPEVPPAPRTGGEQREQLPAAFAHRAGGSGRVGG</sequence>
<dbReference type="InterPro" id="IPR011053">
    <property type="entry name" value="Single_hybrid_motif"/>
</dbReference>
<evidence type="ECO:0000259" key="2">
    <source>
        <dbReference type="PROSITE" id="PS50968"/>
    </source>
</evidence>
<dbReference type="Gene3D" id="2.40.50.100">
    <property type="match status" value="1"/>
</dbReference>